<dbReference type="GO" id="GO:0006064">
    <property type="term" value="P:glucuronate catabolic process"/>
    <property type="evidence" value="ECO:0007669"/>
    <property type="project" value="InterPro"/>
</dbReference>
<dbReference type="Gene3D" id="1.10.2020.10">
    <property type="entry name" value="uronate isomerase, domain 2, chain A"/>
    <property type="match status" value="1"/>
</dbReference>
<dbReference type="GO" id="GO:0008880">
    <property type="term" value="F:glucuronate isomerase activity"/>
    <property type="evidence" value="ECO:0007669"/>
    <property type="project" value="UniProtKB-EC"/>
</dbReference>
<dbReference type="KEGG" id="tpol:Mal48_44000"/>
<dbReference type="EC" id="5.3.1.12" evidence="1"/>
<reference evidence="1 2" key="1">
    <citation type="submission" date="2019-02" db="EMBL/GenBank/DDBJ databases">
        <title>Deep-cultivation of Planctomycetes and their phenomic and genomic characterization uncovers novel biology.</title>
        <authorList>
            <person name="Wiegand S."/>
            <person name="Jogler M."/>
            <person name="Boedeker C."/>
            <person name="Pinto D."/>
            <person name="Vollmers J."/>
            <person name="Rivas-Marin E."/>
            <person name="Kohn T."/>
            <person name="Peeters S.H."/>
            <person name="Heuer A."/>
            <person name="Rast P."/>
            <person name="Oberbeckmann S."/>
            <person name="Bunk B."/>
            <person name="Jeske O."/>
            <person name="Meyerdierks A."/>
            <person name="Storesund J.E."/>
            <person name="Kallscheuer N."/>
            <person name="Luecker S."/>
            <person name="Lage O.M."/>
            <person name="Pohl T."/>
            <person name="Merkel B.J."/>
            <person name="Hornburger P."/>
            <person name="Mueller R.-W."/>
            <person name="Bruemmer F."/>
            <person name="Labrenz M."/>
            <person name="Spormann A.M."/>
            <person name="Op den Camp H."/>
            <person name="Overmann J."/>
            <person name="Amann R."/>
            <person name="Jetten M.S.M."/>
            <person name="Mascher T."/>
            <person name="Medema M.H."/>
            <person name="Devos D.P."/>
            <person name="Kaster A.-K."/>
            <person name="Ovreas L."/>
            <person name="Rohde M."/>
            <person name="Galperin M.Y."/>
            <person name="Jogler C."/>
        </authorList>
    </citation>
    <scope>NUCLEOTIDE SEQUENCE [LARGE SCALE GENOMIC DNA]</scope>
    <source>
        <strain evidence="1 2">Mal48</strain>
    </source>
</reference>
<keyword evidence="2" id="KW-1185">Reference proteome</keyword>
<evidence type="ECO:0000313" key="2">
    <source>
        <dbReference type="Proteomes" id="UP000315724"/>
    </source>
</evidence>
<dbReference type="RefSeq" id="WP_231739748.1">
    <property type="nucleotide sequence ID" value="NZ_CP036267.1"/>
</dbReference>
<dbReference type="Pfam" id="PF02614">
    <property type="entry name" value="UxaC"/>
    <property type="match status" value="1"/>
</dbReference>
<dbReference type="UniPathway" id="UPA00246"/>
<dbReference type="InterPro" id="IPR003766">
    <property type="entry name" value="Uronate_isomerase"/>
</dbReference>
<accession>A0A517QU06</accession>
<dbReference type="InterPro" id="IPR032466">
    <property type="entry name" value="Metal_Hydrolase"/>
</dbReference>
<dbReference type="Gene3D" id="3.20.20.140">
    <property type="entry name" value="Metal-dependent hydrolases"/>
    <property type="match status" value="1"/>
</dbReference>
<sequence>MNEFVADIDNPDGNTMTTSLEKRLFDELEQLVLIDPHTHINPHEAPSKTLADIMGYHYYTELAHSAGLEKSQIEEDGLDPKTKVGRLVEKLSDLDNTIQVSWLLEMCREFFGFTDDRITPDNWEGLYDTALAKMSEESWEQQVLEKSKLEKVFLTNDFDDKLEGFDTNIYVPCLRTDDLVFHFLKKSVRNRLNEASGIEVGDSSTFRAAIAKIFSHFVEKNAKACAISIPPNFSPQKVDAGSAAAVIKRTVKGQRLTSTEQEMLSSFAFWTLAEQCDEHGLPFDLMIGVNRRVYEGGVYQGQDLFDKRVSLLQYKQLFNAFPNVTFPVSVLGSTSNQELVSYSWIFPNVVTNGHWWYSNIPTYIEVDTRSRLEAVPRNKQIGYYSDMYKLEFALPKFRMYRRVLAKVLASDFVTGRGWTETQAIDFGKQVLRGNVETIFKV</sequence>
<proteinExistence type="predicted"/>
<organism evidence="1 2">
    <name type="scientific">Thalassoglobus polymorphus</name>
    <dbReference type="NCBI Taxonomy" id="2527994"/>
    <lineage>
        <taxon>Bacteria</taxon>
        <taxon>Pseudomonadati</taxon>
        <taxon>Planctomycetota</taxon>
        <taxon>Planctomycetia</taxon>
        <taxon>Planctomycetales</taxon>
        <taxon>Planctomycetaceae</taxon>
        <taxon>Thalassoglobus</taxon>
    </lineage>
</organism>
<dbReference type="Proteomes" id="UP000315724">
    <property type="component" value="Chromosome"/>
</dbReference>
<name>A0A517QU06_9PLAN</name>
<keyword evidence="1" id="KW-0413">Isomerase</keyword>
<dbReference type="SUPFAM" id="SSF51556">
    <property type="entry name" value="Metallo-dependent hydrolases"/>
    <property type="match status" value="1"/>
</dbReference>
<dbReference type="EMBL" id="CP036267">
    <property type="protein sequence ID" value="QDT35125.1"/>
    <property type="molecule type" value="Genomic_DNA"/>
</dbReference>
<gene>
    <name evidence="1" type="primary">uxaC</name>
    <name evidence="1" type="ORF">Mal48_44000</name>
</gene>
<dbReference type="AlphaFoldDB" id="A0A517QU06"/>
<protein>
    <submittedName>
        <fullName evidence="1">Uronate isomerase</fullName>
        <ecNumber evidence="1">5.3.1.12</ecNumber>
    </submittedName>
</protein>
<evidence type="ECO:0000313" key="1">
    <source>
        <dbReference type="EMBL" id="QDT35125.1"/>
    </source>
</evidence>